<evidence type="ECO:0000313" key="1">
    <source>
        <dbReference type="EMBL" id="ETJ03752.1"/>
    </source>
</evidence>
<organism evidence="1 2">
    <name type="scientific">Actinomyces urogenitalis DORA_12</name>
    <dbReference type="NCBI Taxonomy" id="1403939"/>
    <lineage>
        <taxon>Bacteria</taxon>
        <taxon>Bacillati</taxon>
        <taxon>Actinomycetota</taxon>
        <taxon>Actinomycetes</taxon>
        <taxon>Actinomycetales</taxon>
        <taxon>Actinomycetaceae</taxon>
        <taxon>Actinomyces</taxon>
    </lineage>
</organism>
<dbReference type="AlphaFoldDB" id="W1VCQ2"/>
<gene>
    <name evidence="1" type="ORF">Q605_AUC00796G0007</name>
</gene>
<proteinExistence type="predicted"/>
<sequence length="34" mass="3516">ERLAQAAYTAGLTEPGVSNTIRSAKDGAKGRTKP</sequence>
<reference evidence="1 2" key="1">
    <citation type="submission" date="2013-12" db="EMBL/GenBank/DDBJ databases">
        <title>A Varibaculum cambriense genome reconstructed from a premature infant gut community with otherwise low bacterial novelty that shifts toward anaerobic metabolism during the third week of life.</title>
        <authorList>
            <person name="Brown C.T."/>
            <person name="Sharon I."/>
            <person name="Thomas B.C."/>
            <person name="Castelle C.J."/>
            <person name="Morowitz M.J."/>
            <person name="Banfield J.F."/>
        </authorList>
    </citation>
    <scope>NUCLEOTIDE SEQUENCE [LARGE SCALE GENOMIC DNA]</scope>
    <source>
        <strain evidence="2">DORA_12</strain>
    </source>
</reference>
<dbReference type="Proteomes" id="UP000018852">
    <property type="component" value="Unassembled WGS sequence"/>
</dbReference>
<feature type="non-terminal residue" evidence="1">
    <location>
        <position position="1"/>
    </location>
</feature>
<protein>
    <submittedName>
        <fullName evidence="1">Bifunctional DNA primase/polymerase</fullName>
    </submittedName>
</protein>
<evidence type="ECO:0000313" key="2">
    <source>
        <dbReference type="Proteomes" id="UP000018852"/>
    </source>
</evidence>
<name>W1VCQ2_9ACTO</name>
<accession>W1VCQ2</accession>
<dbReference type="EMBL" id="AZLV01000796">
    <property type="protein sequence ID" value="ETJ03752.1"/>
    <property type="molecule type" value="Genomic_DNA"/>
</dbReference>
<comment type="caution">
    <text evidence="1">The sequence shown here is derived from an EMBL/GenBank/DDBJ whole genome shotgun (WGS) entry which is preliminary data.</text>
</comment>